<keyword evidence="4" id="KW-1185">Reference proteome</keyword>
<keyword evidence="2" id="KW-1133">Transmembrane helix</keyword>
<dbReference type="AlphaFoldDB" id="U4KWL8"/>
<evidence type="ECO:0000313" key="4">
    <source>
        <dbReference type="Proteomes" id="UP000018144"/>
    </source>
</evidence>
<proteinExistence type="predicted"/>
<feature type="transmembrane region" description="Helical" evidence="2">
    <location>
        <begin position="110"/>
        <end position="133"/>
    </location>
</feature>
<protein>
    <submittedName>
        <fullName evidence="3">Uncharacterized protein</fullName>
    </submittedName>
</protein>
<gene>
    <name evidence="3" type="ORF">PCON_05163</name>
</gene>
<keyword evidence="2" id="KW-0812">Transmembrane</keyword>
<evidence type="ECO:0000256" key="2">
    <source>
        <dbReference type="SAM" id="Phobius"/>
    </source>
</evidence>
<sequence length="142" mass="15504">MFCGTNAYIVLNVNTVDIRSPPPSITRSPRCSVMDPIMEERFDEKYDEQDSDLDISATPPSTNPSGSPSVAGTEEPPELSPPTGWGTAPVDEESQQTPRRKCLNWSTSTIAAVCVFGPTLLLLIVLIVCLVMAELNKNKKKH</sequence>
<feature type="region of interest" description="Disordered" evidence="1">
    <location>
        <begin position="18"/>
        <end position="100"/>
    </location>
</feature>
<reference evidence="3 4" key="1">
    <citation type="journal article" date="2013" name="PLoS Genet.">
        <title>The genome and development-dependent transcriptomes of Pyronema confluens: a window into fungal evolution.</title>
        <authorList>
            <person name="Traeger S."/>
            <person name="Altegoer F."/>
            <person name="Freitag M."/>
            <person name="Gabaldon T."/>
            <person name="Kempken F."/>
            <person name="Kumar A."/>
            <person name="Marcet-Houben M."/>
            <person name="Poggeler S."/>
            <person name="Stajich J.E."/>
            <person name="Nowrousian M."/>
        </authorList>
    </citation>
    <scope>NUCLEOTIDE SEQUENCE [LARGE SCALE GENOMIC DNA]</scope>
    <source>
        <strain evidence="4">CBS 100304</strain>
        <tissue evidence="3">Vegetative mycelium</tissue>
    </source>
</reference>
<keyword evidence="2" id="KW-0472">Membrane</keyword>
<evidence type="ECO:0000313" key="3">
    <source>
        <dbReference type="EMBL" id="CCX05576.1"/>
    </source>
</evidence>
<name>U4KWL8_PYROM</name>
<evidence type="ECO:0000256" key="1">
    <source>
        <dbReference type="SAM" id="MobiDB-lite"/>
    </source>
</evidence>
<dbReference type="Proteomes" id="UP000018144">
    <property type="component" value="Unassembled WGS sequence"/>
</dbReference>
<accession>U4KWL8</accession>
<organism evidence="3 4">
    <name type="scientific">Pyronema omphalodes (strain CBS 100304)</name>
    <name type="common">Pyronema confluens</name>
    <dbReference type="NCBI Taxonomy" id="1076935"/>
    <lineage>
        <taxon>Eukaryota</taxon>
        <taxon>Fungi</taxon>
        <taxon>Dikarya</taxon>
        <taxon>Ascomycota</taxon>
        <taxon>Pezizomycotina</taxon>
        <taxon>Pezizomycetes</taxon>
        <taxon>Pezizales</taxon>
        <taxon>Pyronemataceae</taxon>
        <taxon>Pyronema</taxon>
    </lineage>
</organism>
<feature type="compositionally biased region" description="Low complexity" evidence="1">
    <location>
        <begin position="56"/>
        <end position="69"/>
    </location>
</feature>
<dbReference type="EMBL" id="HF935261">
    <property type="protein sequence ID" value="CCX05576.1"/>
    <property type="molecule type" value="Genomic_DNA"/>
</dbReference>